<dbReference type="PANTHER" id="PTHR30085:SF6">
    <property type="entry name" value="ABC TRANSPORTER GLUTAMINE-BINDING PROTEIN GLNH"/>
    <property type="match status" value="1"/>
</dbReference>
<organism evidence="7 8">
    <name type="scientific">Caballeronia mineralivorans PML1(12)</name>
    <dbReference type="NCBI Taxonomy" id="908627"/>
    <lineage>
        <taxon>Bacteria</taxon>
        <taxon>Pseudomonadati</taxon>
        <taxon>Pseudomonadota</taxon>
        <taxon>Betaproteobacteria</taxon>
        <taxon>Burkholderiales</taxon>
        <taxon>Burkholderiaceae</taxon>
        <taxon>Caballeronia</taxon>
    </lineage>
</organism>
<feature type="domain" description="Solute-binding protein family 3/N-terminal" evidence="6">
    <location>
        <begin position="44"/>
        <end position="263"/>
    </location>
</feature>
<evidence type="ECO:0000256" key="4">
    <source>
        <dbReference type="RuleBase" id="RU003744"/>
    </source>
</evidence>
<evidence type="ECO:0000256" key="3">
    <source>
        <dbReference type="ARBA" id="ARBA00022729"/>
    </source>
</evidence>
<name>A0A0J1CSW4_9BURK</name>
<comment type="caution">
    <text evidence="7">The sequence shown here is derived from an EMBL/GenBank/DDBJ whole genome shotgun (WGS) entry which is preliminary data.</text>
</comment>
<dbReference type="AlphaFoldDB" id="A0A0J1CSW4"/>
<dbReference type="Gene3D" id="3.40.190.10">
    <property type="entry name" value="Periplasmic binding protein-like II"/>
    <property type="match status" value="2"/>
</dbReference>
<evidence type="ECO:0000256" key="5">
    <source>
        <dbReference type="SAM" id="SignalP"/>
    </source>
</evidence>
<dbReference type="GO" id="GO:0030288">
    <property type="term" value="C:outer membrane-bounded periplasmic space"/>
    <property type="evidence" value="ECO:0007669"/>
    <property type="project" value="TreeGrafter"/>
</dbReference>
<keyword evidence="3 5" id="KW-0732">Signal</keyword>
<protein>
    <submittedName>
        <fullName evidence="7">Amino acid ABC transporter substrate-binding protein</fullName>
    </submittedName>
</protein>
<dbReference type="EMBL" id="AEJF01000143">
    <property type="protein sequence ID" value="KLU23712.1"/>
    <property type="molecule type" value="Genomic_DNA"/>
</dbReference>
<dbReference type="SUPFAM" id="SSF53850">
    <property type="entry name" value="Periplasmic binding protein-like II"/>
    <property type="match status" value="1"/>
</dbReference>
<evidence type="ECO:0000313" key="7">
    <source>
        <dbReference type="EMBL" id="KLU23712.1"/>
    </source>
</evidence>
<reference evidence="7 8" key="1">
    <citation type="journal article" date="2015" name="Genome Announc.">
        <title>Draft Genome Sequence of Burkholderia sp. Strain PML1(12), an Ectomycorrhizosphere-Inhabiting Bacterium with Effective Mineral-Weathering Ability.</title>
        <authorList>
            <person name="Uroz S."/>
            <person name="Oger P."/>
        </authorList>
    </citation>
    <scope>NUCLEOTIDE SEQUENCE [LARGE SCALE GENOMIC DNA]</scope>
    <source>
        <strain evidence="8">PML1(12)</strain>
    </source>
</reference>
<dbReference type="PANTHER" id="PTHR30085">
    <property type="entry name" value="AMINO ACID ABC TRANSPORTER PERMEASE"/>
    <property type="match status" value="1"/>
</dbReference>
<dbReference type="PATRIC" id="fig|908627.4.peg.5348"/>
<dbReference type="InterPro" id="IPR001638">
    <property type="entry name" value="Solute-binding_3/MltF_N"/>
</dbReference>
<dbReference type="InterPro" id="IPR051455">
    <property type="entry name" value="Bact_solute-bind_prot3"/>
</dbReference>
<dbReference type="PROSITE" id="PS01039">
    <property type="entry name" value="SBP_BACTERIAL_3"/>
    <property type="match status" value="1"/>
</dbReference>
<dbReference type="Proteomes" id="UP000035963">
    <property type="component" value="Unassembled WGS sequence"/>
</dbReference>
<accession>A0A0J1CSW4</accession>
<comment type="similarity">
    <text evidence="1 4">Belongs to the bacterial solute-binding protein 3 family.</text>
</comment>
<sequence>MKAFSLPSSVARCMALALLISSAALGALPSAQADSLGDIKQNKVVKIGVFQDYPPFGSIGADMKPRGIDVDLAAVLAKKLGARAELVPVTGTNRLAYLADHKVDLLMSVGQTPARDKVLDFTQAYAPYYIAVFGPKTVEIKQAADLGGKSVATAGGTNEDISLTKVAPVNTTIKRFDDQSGAISAYLAGQTQLISLGGDVAARVRAMHPQTSIDQKIRLLDSPMHIAVNKGEGPLRDELNTALDDARKDGSIDQIEKKWLGASVPASSF</sequence>
<dbReference type="RefSeq" id="WP_047849197.1">
    <property type="nucleotide sequence ID" value="NZ_AEJF01000143.1"/>
</dbReference>
<evidence type="ECO:0000259" key="6">
    <source>
        <dbReference type="SMART" id="SM00062"/>
    </source>
</evidence>
<dbReference type="OrthoDB" id="5363083at2"/>
<evidence type="ECO:0000256" key="1">
    <source>
        <dbReference type="ARBA" id="ARBA00010333"/>
    </source>
</evidence>
<feature type="signal peptide" evidence="5">
    <location>
        <begin position="1"/>
        <end position="33"/>
    </location>
</feature>
<dbReference type="GO" id="GO:0005576">
    <property type="term" value="C:extracellular region"/>
    <property type="evidence" value="ECO:0007669"/>
    <property type="project" value="TreeGrafter"/>
</dbReference>
<evidence type="ECO:0000256" key="2">
    <source>
        <dbReference type="ARBA" id="ARBA00022448"/>
    </source>
</evidence>
<evidence type="ECO:0000313" key="8">
    <source>
        <dbReference type="Proteomes" id="UP000035963"/>
    </source>
</evidence>
<dbReference type="GO" id="GO:0006865">
    <property type="term" value="P:amino acid transport"/>
    <property type="evidence" value="ECO:0007669"/>
    <property type="project" value="TreeGrafter"/>
</dbReference>
<dbReference type="Pfam" id="PF00497">
    <property type="entry name" value="SBP_bac_3"/>
    <property type="match status" value="1"/>
</dbReference>
<keyword evidence="8" id="KW-1185">Reference proteome</keyword>
<gene>
    <name evidence="7" type="ORF">EOS_23970</name>
</gene>
<dbReference type="SMART" id="SM00062">
    <property type="entry name" value="PBPb"/>
    <property type="match status" value="1"/>
</dbReference>
<dbReference type="InterPro" id="IPR018313">
    <property type="entry name" value="SBP_3_CS"/>
</dbReference>
<proteinExistence type="inferred from homology"/>
<keyword evidence="2" id="KW-0813">Transport</keyword>
<feature type="chain" id="PRO_5005249263" evidence="5">
    <location>
        <begin position="34"/>
        <end position="269"/>
    </location>
</feature>